<comment type="caution">
    <text evidence="1">The sequence shown here is derived from an EMBL/GenBank/DDBJ whole genome shotgun (WGS) entry which is preliminary data.</text>
</comment>
<dbReference type="EMBL" id="CAJOBE010053811">
    <property type="protein sequence ID" value="CAF4365339.1"/>
    <property type="molecule type" value="Genomic_DNA"/>
</dbReference>
<dbReference type="AlphaFoldDB" id="A0A820LYL5"/>
<evidence type="ECO:0000313" key="2">
    <source>
        <dbReference type="Proteomes" id="UP000663874"/>
    </source>
</evidence>
<reference evidence="1" key="1">
    <citation type="submission" date="2021-02" db="EMBL/GenBank/DDBJ databases">
        <authorList>
            <person name="Nowell W R."/>
        </authorList>
    </citation>
    <scope>NUCLEOTIDE SEQUENCE</scope>
</reference>
<protein>
    <submittedName>
        <fullName evidence="1">Uncharacterized protein</fullName>
    </submittedName>
</protein>
<evidence type="ECO:0000313" key="1">
    <source>
        <dbReference type="EMBL" id="CAF4365339.1"/>
    </source>
</evidence>
<dbReference type="Proteomes" id="UP000663874">
    <property type="component" value="Unassembled WGS sequence"/>
</dbReference>
<feature type="non-terminal residue" evidence="1">
    <location>
        <position position="1"/>
    </location>
</feature>
<organism evidence="1 2">
    <name type="scientific">Rotaria sordida</name>
    <dbReference type="NCBI Taxonomy" id="392033"/>
    <lineage>
        <taxon>Eukaryota</taxon>
        <taxon>Metazoa</taxon>
        <taxon>Spiralia</taxon>
        <taxon>Gnathifera</taxon>
        <taxon>Rotifera</taxon>
        <taxon>Eurotatoria</taxon>
        <taxon>Bdelloidea</taxon>
        <taxon>Philodinida</taxon>
        <taxon>Philodinidae</taxon>
        <taxon>Rotaria</taxon>
    </lineage>
</organism>
<proteinExistence type="predicted"/>
<name>A0A820LYL5_9BILA</name>
<sequence length="54" mass="6399">NATIEPIELFQELSSCISFIEQQIKENKVVILITITSHLFEKDTCYSWYLEKDF</sequence>
<gene>
    <name evidence="1" type="ORF">FNK824_LOCUS42803</name>
</gene>
<accession>A0A820LYL5</accession>